<feature type="transmembrane region" description="Helical" evidence="5">
    <location>
        <begin position="139"/>
        <end position="161"/>
    </location>
</feature>
<evidence type="ECO:0000256" key="5">
    <source>
        <dbReference type="SAM" id="Phobius"/>
    </source>
</evidence>
<dbReference type="GO" id="GO:0012505">
    <property type="term" value="C:endomembrane system"/>
    <property type="evidence" value="ECO:0007669"/>
    <property type="project" value="UniProtKB-SubCell"/>
</dbReference>
<dbReference type="EMBL" id="HBHW01003252">
    <property type="protein sequence ID" value="CAE0034388.1"/>
    <property type="molecule type" value="Transcribed_RNA"/>
</dbReference>
<keyword evidence="4 5" id="KW-0472">Membrane</keyword>
<feature type="transmembrane region" description="Helical" evidence="5">
    <location>
        <begin position="42"/>
        <end position="64"/>
    </location>
</feature>
<feature type="domain" description="DUF202" evidence="6">
    <location>
        <begin position="33"/>
        <end position="97"/>
    </location>
</feature>
<dbReference type="Pfam" id="PF02656">
    <property type="entry name" value="DUF202"/>
    <property type="match status" value="1"/>
</dbReference>
<keyword evidence="2 5" id="KW-0812">Transmembrane</keyword>
<evidence type="ECO:0000256" key="2">
    <source>
        <dbReference type="ARBA" id="ARBA00022692"/>
    </source>
</evidence>
<feature type="transmembrane region" description="Helical" evidence="5">
    <location>
        <begin position="70"/>
        <end position="89"/>
    </location>
</feature>
<proteinExistence type="predicted"/>
<evidence type="ECO:0000256" key="3">
    <source>
        <dbReference type="ARBA" id="ARBA00022989"/>
    </source>
</evidence>
<dbReference type="AlphaFoldDB" id="A0A7S2ZBL7"/>
<organism evidence="7">
    <name type="scientific">Rhodosorus marinus</name>
    <dbReference type="NCBI Taxonomy" id="101924"/>
    <lineage>
        <taxon>Eukaryota</taxon>
        <taxon>Rhodophyta</taxon>
        <taxon>Stylonematophyceae</taxon>
        <taxon>Stylonematales</taxon>
        <taxon>Stylonemataceae</taxon>
        <taxon>Rhodosorus</taxon>
    </lineage>
</organism>
<comment type="subcellular location">
    <subcellularLocation>
        <location evidence="1">Endomembrane system</location>
        <topology evidence="1">Multi-pass membrane protein</topology>
    </subcellularLocation>
</comment>
<evidence type="ECO:0000256" key="4">
    <source>
        <dbReference type="ARBA" id="ARBA00023136"/>
    </source>
</evidence>
<evidence type="ECO:0000259" key="6">
    <source>
        <dbReference type="Pfam" id="PF02656"/>
    </source>
</evidence>
<reference evidence="7" key="1">
    <citation type="submission" date="2021-01" db="EMBL/GenBank/DDBJ databases">
        <authorList>
            <person name="Corre E."/>
            <person name="Pelletier E."/>
            <person name="Niang G."/>
            <person name="Scheremetjew M."/>
            <person name="Finn R."/>
            <person name="Kale V."/>
            <person name="Holt S."/>
            <person name="Cochrane G."/>
            <person name="Meng A."/>
            <person name="Brown T."/>
            <person name="Cohen L."/>
        </authorList>
    </citation>
    <scope>NUCLEOTIDE SEQUENCE</scope>
    <source>
        <strain evidence="7">CCMP 769</strain>
    </source>
</reference>
<keyword evidence="3 5" id="KW-1133">Transmembrane helix</keyword>
<protein>
    <recommendedName>
        <fullName evidence="6">DUF202 domain-containing protein</fullName>
    </recommendedName>
</protein>
<name>A0A7S2ZBL7_9RHOD</name>
<sequence length="177" mass="19639">MAEAIEIAEEGPIGNYRTVEGELKLASKGDEIKSGLQAERTWFKWLFTGLQIGGFGTWLLKFFSYDGPETLIILIFSWVCALMVVLHGLSKFYSRRRWVALQLSASVLVHRTSESLNFADYFRAIKSGTKDTDEFDSPYSVAFVVVVATIVVGGTVVYTVIKEAPFEVPVENTDGAP</sequence>
<dbReference type="InterPro" id="IPR003807">
    <property type="entry name" value="DUF202"/>
</dbReference>
<evidence type="ECO:0000313" key="7">
    <source>
        <dbReference type="EMBL" id="CAE0034388.1"/>
    </source>
</evidence>
<accession>A0A7S2ZBL7</accession>
<gene>
    <name evidence="7" type="ORF">RMAR00112_LOCUS2334</name>
</gene>
<evidence type="ECO:0000256" key="1">
    <source>
        <dbReference type="ARBA" id="ARBA00004127"/>
    </source>
</evidence>